<keyword evidence="4" id="KW-1185">Reference proteome</keyword>
<evidence type="ECO:0000256" key="1">
    <source>
        <dbReference type="ARBA" id="ARBA00034117"/>
    </source>
</evidence>
<dbReference type="Proteomes" id="UP000434639">
    <property type="component" value="Unassembled WGS sequence"/>
</dbReference>
<evidence type="ECO:0000259" key="2">
    <source>
        <dbReference type="Pfam" id="PF04740"/>
    </source>
</evidence>
<evidence type="ECO:0000313" key="3">
    <source>
        <dbReference type="EMBL" id="MTH54549.1"/>
    </source>
</evidence>
<name>A0A7X2S6G7_9BACI</name>
<dbReference type="InterPro" id="IPR006829">
    <property type="entry name" value="LXG_dom"/>
</dbReference>
<dbReference type="Pfam" id="PF04740">
    <property type="entry name" value="LXG"/>
    <property type="match status" value="1"/>
</dbReference>
<gene>
    <name evidence="3" type="ORF">GKZ89_14185</name>
</gene>
<proteinExistence type="inferred from homology"/>
<accession>A0A7X2S6G7</accession>
<sequence>MINSIPGEIADHNLSEKTFIREEFVEGEVRDGIEKSREMVVDQKETPDKILSGIKDILPLKVGCSEIQLPHLLLDKNLHMRMTKLVLISKFP</sequence>
<evidence type="ECO:0000313" key="4">
    <source>
        <dbReference type="Proteomes" id="UP000434639"/>
    </source>
</evidence>
<comment type="similarity">
    <text evidence="1">In the N-terminal section; belongs to the LXG family.</text>
</comment>
<dbReference type="AlphaFoldDB" id="A0A7X2S6G7"/>
<comment type="caution">
    <text evidence="3">The sequence shown here is derived from an EMBL/GenBank/DDBJ whole genome shotgun (WGS) entry which is preliminary data.</text>
</comment>
<protein>
    <recommendedName>
        <fullName evidence="2">LXG domain-containing protein</fullName>
    </recommendedName>
</protein>
<organism evidence="3 4">
    <name type="scientific">Metabacillus mangrovi</name>
    <dbReference type="NCBI Taxonomy" id="1491830"/>
    <lineage>
        <taxon>Bacteria</taxon>
        <taxon>Bacillati</taxon>
        <taxon>Bacillota</taxon>
        <taxon>Bacilli</taxon>
        <taxon>Bacillales</taxon>
        <taxon>Bacillaceae</taxon>
        <taxon>Metabacillus</taxon>
    </lineage>
</organism>
<feature type="domain" description="LXG" evidence="2">
    <location>
        <begin position="3"/>
        <end position="61"/>
    </location>
</feature>
<reference evidence="3 4" key="1">
    <citation type="journal article" date="2017" name="Int. J. Syst. Evol. Microbiol.">
        <title>Bacillus mangrovi sp. nov., isolated from a sediment sample from a mangrove forest.</title>
        <authorList>
            <person name="Gupta V."/>
            <person name="Singh P.K."/>
            <person name="Korpole S."/>
            <person name="Tanuku N.R.S."/>
            <person name="Pinnaka A.K."/>
        </authorList>
    </citation>
    <scope>NUCLEOTIDE SEQUENCE [LARGE SCALE GENOMIC DNA]</scope>
    <source>
        <strain evidence="3 4">KCTC 33872</strain>
    </source>
</reference>
<dbReference type="EMBL" id="WMIB01000015">
    <property type="protein sequence ID" value="MTH54549.1"/>
    <property type="molecule type" value="Genomic_DNA"/>
</dbReference>